<accession>C2JU08</accession>
<evidence type="ECO:0000259" key="1">
    <source>
        <dbReference type="PROSITE" id="PS50943"/>
    </source>
</evidence>
<reference evidence="2" key="1">
    <citation type="submission" date="2009-01" db="EMBL/GenBank/DDBJ databases">
        <authorList>
            <person name="Qin X."/>
            <person name="Bachman B."/>
            <person name="Battles P."/>
            <person name="Bell A."/>
            <person name="Bess C."/>
            <person name="Bickham C."/>
            <person name="Chaboub L."/>
            <person name="Chen D."/>
            <person name="Coyle M."/>
            <person name="Deiros D.R."/>
            <person name="Dinh H."/>
            <person name="Forbes L."/>
            <person name="Fowler G."/>
            <person name="Francisco L."/>
            <person name="Fu Q."/>
            <person name="Gubbala S."/>
            <person name="Hale W."/>
            <person name="Han Y."/>
            <person name="Hemphill L."/>
            <person name="Highlander S.K."/>
            <person name="Hirani K."/>
            <person name="Hogues M."/>
            <person name="Jackson L."/>
            <person name="Jakkamsetti A."/>
            <person name="Javaid M."/>
            <person name="Jiang H."/>
            <person name="Korchina V."/>
            <person name="Kovar C."/>
            <person name="Lara F."/>
            <person name="Lee S."/>
            <person name="Mata R."/>
            <person name="Mathew T."/>
            <person name="Moen C."/>
            <person name="Morales K."/>
            <person name="Munidasa M."/>
            <person name="Nazareth L."/>
            <person name="Ngo R."/>
            <person name="Nguyen L."/>
            <person name="Okwuonu G."/>
            <person name="Ongeri F."/>
            <person name="Patil S."/>
            <person name="Petrosino J."/>
            <person name="Pham C."/>
            <person name="Pham P."/>
            <person name="Pu L.-L."/>
            <person name="Puazo M."/>
            <person name="Raj R."/>
            <person name="Reid J."/>
            <person name="Rouhana J."/>
            <person name="Saada N."/>
            <person name="Shang Y."/>
            <person name="Simmons D."/>
            <person name="Thornton R."/>
            <person name="Warren J."/>
            <person name="Weissenberger G."/>
            <person name="Zhang J."/>
            <person name="Zhang L."/>
            <person name="Zhou C."/>
            <person name="Zhu D."/>
            <person name="Muzny D."/>
            <person name="Worley K."/>
            <person name="Gibbs R."/>
        </authorList>
    </citation>
    <scope>NUCLEOTIDE SEQUENCE [LARGE SCALE GENOMIC DNA]</scope>
    <source>
        <strain evidence="2">LMS2-1</strain>
    </source>
</reference>
<sequence>MQYAAVCQHVKGGQLVTTTIGSILKQTRKAQKLTQKTVATGICSQAMLSAIEHDKYIPNVALTLALCRRLGLSLETLSLAENYAISQTADLNAKLDRLCNAHEYEALLAFLQSPTTSAAIATAAQTEAYYYYLSIAEYQTHHQSALMHIQLALAQHSAGTPLTVLDRLSFATKAVIEATAGQKKAADRDFSTAFEELETTAYAPNLNSLFYLHAYTAYKAGDYLACANQLQAGIDFATAHGSHYMLANDYYLLASAAQKLKNADTQREASQRAAIFKELFGDTIFHDF</sequence>
<dbReference type="SUPFAM" id="SSF47413">
    <property type="entry name" value="lambda repressor-like DNA-binding domains"/>
    <property type="match status" value="1"/>
</dbReference>
<dbReference type="Proteomes" id="UP000004525">
    <property type="component" value="Unassembled WGS sequence"/>
</dbReference>
<dbReference type="CDD" id="cd00093">
    <property type="entry name" value="HTH_XRE"/>
    <property type="match status" value="1"/>
</dbReference>
<dbReference type="PROSITE" id="PS50943">
    <property type="entry name" value="HTH_CROC1"/>
    <property type="match status" value="1"/>
</dbReference>
<dbReference type="HOGENOM" id="CLU_053304_1_0_9"/>
<organism evidence="2 3">
    <name type="scientific">Lacticaseibacillus rhamnosus (strain LMS2-1)</name>
    <dbReference type="NCBI Taxonomy" id="525361"/>
    <lineage>
        <taxon>Bacteria</taxon>
        <taxon>Bacillati</taxon>
        <taxon>Bacillota</taxon>
        <taxon>Bacilli</taxon>
        <taxon>Lactobacillales</taxon>
        <taxon>Lactobacillaceae</taxon>
        <taxon>Lacticaseibacillus</taxon>
    </lineage>
</organism>
<dbReference type="Gene3D" id="1.25.40.10">
    <property type="entry name" value="Tetratricopeptide repeat domain"/>
    <property type="match status" value="1"/>
</dbReference>
<dbReference type="SMART" id="SM00530">
    <property type="entry name" value="HTH_XRE"/>
    <property type="match status" value="1"/>
</dbReference>
<evidence type="ECO:0000313" key="3">
    <source>
        <dbReference type="Proteomes" id="UP000004525"/>
    </source>
</evidence>
<dbReference type="AlphaFoldDB" id="C2JU08"/>
<name>C2JU08_LACRM</name>
<dbReference type="PANTHER" id="PTHR37038">
    <property type="entry name" value="TRANSCRIPTIONAL REGULATOR-RELATED"/>
    <property type="match status" value="1"/>
</dbReference>
<dbReference type="EMBL" id="ACIZ01000019">
    <property type="protein sequence ID" value="EEN81401.1"/>
    <property type="molecule type" value="Genomic_DNA"/>
</dbReference>
<feature type="domain" description="HTH cro/C1-type" evidence="1">
    <location>
        <begin position="24"/>
        <end position="77"/>
    </location>
</feature>
<evidence type="ECO:0000313" key="2">
    <source>
        <dbReference type="EMBL" id="EEN81401.1"/>
    </source>
</evidence>
<dbReference type="InterPro" id="IPR010982">
    <property type="entry name" value="Lambda_DNA-bd_dom_sf"/>
</dbReference>
<gene>
    <name evidence="2" type="ORF">HMPREF0539_0392</name>
</gene>
<keyword evidence="2" id="KW-0238">DNA-binding</keyword>
<dbReference type="Pfam" id="PF01381">
    <property type="entry name" value="HTH_3"/>
    <property type="match status" value="1"/>
</dbReference>
<dbReference type="InterPro" id="IPR001387">
    <property type="entry name" value="Cro/C1-type_HTH"/>
</dbReference>
<keyword evidence="3" id="KW-1185">Reference proteome</keyword>
<dbReference type="InterPro" id="IPR053163">
    <property type="entry name" value="HTH-type_regulator_Rgg"/>
</dbReference>
<protein>
    <submittedName>
        <fullName evidence="2">DNA-binding helix-turn-helix protein</fullName>
    </submittedName>
</protein>
<dbReference type="InterPro" id="IPR011990">
    <property type="entry name" value="TPR-like_helical_dom_sf"/>
</dbReference>
<dbReference type="GO" id="GO:0003677">
    <property type="term" value="F:DNA binding"/>
    <property type="evidence" value="ECO:0007669"/>
    <property type="project" value="UniProtKB-KW"/>
</dbReference>
<comment type="caution">
    <text evidence="2">The sequence shown here is derived from an EMBL/GenBank/DDBJ whole genome shotgun (WGS) entry which is preliminary data.</text>
</comment>
<proteinExistence type="predicted"/>